<name>A0A383CWL3_9ZZZZ</name>
<evidence type="ECO:0000259" key="1">
    <source>
        <dbReference type="Pfam" id="PF00561"/>
    </source>
</evidence>
<dbReference type="AlphaFoldDB" id="A0A383CWL3"/>
<dbReference type="GO" id="GO:0016020">
    <property type="term" value="C:membrane"/>
    <property type="evidence" value="ECO:0007669"/>
    <property type="project" value="TreeGrafter"/>
</dbReference>
<dbReference type="InterPro" id="IPR050266">
    <property type="entry name" value="AB_hydrolase_sf"/>
</dbReference>
<reference evidence="2" key="1">
    <citation type="submission" date="2018-05" db="EMBL/GenBank/DDBJ databases">
        <authorList>
            <person name="Lanie J.A."/>
            <person name="Ng W.-L."/>
            <person name="Kazmierczak K.M."/>
            <person name="Andrzejewski T.M."/>
            <person name="Davidsen T.M."/>
            <person name="Wayne K.J."/>
            <person name="Tettelin H."/>
            <person name="Glass J.I."/>
            <person name="Rusch D."/>
            <person name="Podicherti R."/>
            <person name="Tsui H.-C.T."/>
            <person name="Winkler M.E."/>
        </authorList>
    </citation>
    <scope>NUCLEOTIDE SEQUENCE</scope>
</reference>
<proteinExistence type="predicted"/>
<gene>
    <name evidence="2" type="ORF">METZ01_LOCUS489405</name>
</gene>
<dbReference type="PRINTS" id="PR00111">
    <property type="entry name" value="ABHYDROLASE"/>
</dbReference>
<dbReference type="Gene3D" id="3.40.50.1820">
    <property type="entry name" value="alpha/beta hydrolase"/>
    <property type="match status" value="1"/>
</dbReference>
<feature type="non-terminal residue" evidence="2">
    <location>
        <position position="238"/>
    </location>
</feature>
<dbReference type="SUPFAM" id="SSF53474">
    <property type="entry name" value="alpha/beta-Hydrolases"/>
    <property type="match status" value="1"/>
</dbReference>
<dbReference type="PANTHER" id="PTHR43798:SF33">
    <property type="entry name" value="HYDROLASE, PUTATIVE (AFU_ORTHOLOGUE AFUA_2G14860)-RELATED"/>
    <property type="match status" value="1"/>
</dbReference>
<dbReference type="InterPro" id="IPR029058">
    <property type="entry name" value="AB_hydrolase_fold"/>
</dbReference>
<feature type="domain" description="AB hydrolase-1" evidence="1">
    <location>
        <begin position="33"/>
        <end position="147"/>
    </location>
</feature>
<dbReference type="Pfam" id="PF00561">
    <property type="entry name" value="Abhydrolase_1"/>
    <property type="match status" value="1"/>
</dbReference>
<dbReference type="PANTHER" id="PTHR43798">
    <property type="entry name" value="MONOACYLGLYCEROL LIPASE"/>
    <property type="match status" value="1"/>
</dbReference>
<organism evidence="2">
    <name type="scientific">marine metagenome</name>
    <dbReference type="NCBI Taxonomy" id="408172"/>
    <lineage>
        <taxon>unclassified sequences</taxon>
        <taxon>metagenomes</taxon>
        <taxon>ecological metagenomes</taxon>
    </lineage>
</organism>
<evidence type="ECO:0000313" key="2">
    <source>
        <dbReference type="EMBL" id="SVE36551.1"/>
    </source>
</evidence>
<accession>A0A383CWL3</accession>
<dbReference type="InterPro" id="IPR000073">
    <property type="entry name" value="AB_hydrolase_1"/>
</dbReference>
<protein>
    <recommendedName>
        <fullName evidence="1">AB hydrolase-1 domain-containing protein</fullName>
    </recommendedName>
</protein>
<feature type="non-terminal residue" evidence="2">
    <location>
        <position position="1"/>
    </location>
</feature>
<dbReference type="EMBL" id="UINC01212291">
    <property type="protein sequence ID" value="SVE36551.1"/>
    <property type="molecule type" value="Genomic_DNA"/>
</dbReference>
<sequence>AMSTVNKASPASRNYFSQRLRLHYLDWGNPDKPALLLVHGNRDHCHNWDWVAEELRDDYHIITPDFRGHGDSAWVIGSSYSHSEYVYDLAQLIHQQDLAPLTIIAHSLGGGVALRYAGIYPENIEKMIVIEGTGGPPAELDQRPAHQRMREWIENTRTVSGRIPKRYPNLEDAYERMQDANSHLKEEWARHLTVHGANQNEDGSYSWKFDNYTHCMSPYDMPLDDVKKLWGRIEAPVL</sequence>